<dbReference type="EMBL" id="JASITI010000104">
    <property type="protein sequence ID" value="MDK9501310.1"/>
    <property type="molecule type" value="Genomic_DNA"/>
</dbReference>
<dbReference type="RefSeq" id="WP_285346732.1">
    <property type="nucleotide sequence ID" value="NZ_JASITI010000104.1"/>
</dbReference>
<evidence type="ECO:0000313" key="1">
    <source>
        <dbReference type="EMBL" id="MDK9501310.1"/>
    </source>
</evidence>
<dbReference type="InterPro" id="IPR019933">
    <property type="entry name" value="DivIVA_domain"/>
</dbReference>
<organism evidence="1 2">
    <name type="scientific">Streptomyces katrae</name>
    <dbReference type="NCBI Taxonomy" id="68223"/>
    <lineage>
        <taxon>Bacteria</taxon>
        <taxon>Bacillati</taxon>
        <taxon>Actinomycetota</taxon>
        <taxon>Actinomycetes</taxon>
        <taxon>Kitasatosporales</taxon>
        <taxon>Streptomycetaceae</taxon>
        <taxon>Streptomyces</taxon>
    </lineage>
</organism>
<sequence>MPEQLAQELDSVEFPQSRLQPGYDRHEVDVFLTRIRASLLGGGPAAVPAQIRAVAFSTAGHRQTGYDRQAVDTFLTALADSLRAG</sequence>
<proteinExistence type="predicted"/>
<keyword evidence="2" id="KW-1185">Reference proteome</keyword>
<dbReference type="NCBIfam" id="TIGR03544">
    <property type="entry name" value="DivI1A_domain"/>
    <property type="match status" value="1"/>
</dbReference>
<reference evidence="1 2" key="1">
    <citation type="submission" date="2023-05" db="EMBL/GenBank/DDBJ databases">
        <title>Sequencing and Assembly of Streptomyces sp. NP73.</title>
        <authorList>
            <person name="Konwar A.N."/>
            <person name="Saikia K."/>
            <person name="Thakur D."/>
        </authorList>
    </citation>
    <scope>NUCLEOTIDE SEQUENCE [LARGE SCALE GENOMIC DNA]</scope>
    <source>
        <strain evidence="1 2">NP73</strain>
    </source>
</reference>
<comment type="caution">
    <text evidence="1">The sequence shown here is derived from an EMBL/GenBank/DDBJ whole genome shotgun (WGS) entry which is preliminary data.</text>
</comment>
<protein>
    <submittedName>
        <fullName evidence="1">DivIVA domain-containing protein</fullName>
    </submittedName>
</protein>
<evidence type="ECO:0000313" key="2">
    <source>
        <dbReference type="Proteomes" id="UP001223390"/>
    </source>
</evidence>
<name>A0ABT7H5X8_9ACTN</name>
<gene>
    <name evidence="1" type="ORF">QEZ40_000588</name>
</gene>
<accession>A0ABT7H5X8</accession>
<dbReference type="Gene3D" id="6.10.250.660">
    <property type="match status" value="1"/>
</dbReference>
<dbReference type="Proteomes" id="UP001223390">
    <property type="component" value="Unassembled WGS sequence"/>
</dbReference>